<dbReference type="PRINTS" id="PR00038">
    <property type="entry name" value="HTHLUXR"/>
</dbReference>
<dbReference type="PANTHER" id="PTHR44688:SF16">
    <property type="entry name" value="DNA-BINDING TRANSCRIPTIONAL ACTIVATOR DEVR_DOSR"/>
    <property type="match status" value="1"/>
</dbReference>
<evidence type="ECO:0000259" key="4">
    <source>
        <dbReference type="PROSITE" id="PS50043"/>
    </source>
</evidence>
<evidence type="ECO:0000313" key="5">
    <source>
        <dbReference type="EMBL" id="MCL2893927.1"/>
    </source>
</evidence>
<protein>
    <submittedName>
        <fullName evidence="5">Helix-turn-helix transcriptional regulator</fullName>
    </submittedName>
</protein>
<dbReference type="RefSeq" id="WP_249245252.1">
    <property type="nucleotide sequence ID" value="NZ_JAKPBZ010000113.1"/>
</dbReference>
<evidence type="ECO:0000256" key="3">
    <source>
        <dbReference type="ARBA" id="ARBA00023163"/>
    </source>
</evidence>
<dbReference type="Gene3D" id="1.10.10.10">
    <property type="entry name" value="Winged helix-like DNA-binding domain superfamily/Winged helix DNA-binding domain"/>
    <property type="match status" value="1"/>
</dbReference>
<reference evidence="5 6" key="1">
    <citation type="submission" date="2022-02" db="EMBL/GenBank/DDBJ databases">
        <title>Description of Brenneria tiliae sp. nov. isolated from symptomatic Tilia x moltkei and Tilia x europaea trees in the UK.</title>
        <authorList>
            <person name="Kile H."/>
        </authorList>
    </citation>
    <scope>NUCLEOTIDE SEQUENCE [LARGE SCALE GENOMIC DNA]</scope>
    <source>
        <strain evidence="5 6">MC1SB4.1</strain>
    </source>
</reference>
<evidence type="ECO:0000256" key="1">
    <source>
        <dbReference type="ARBA" id="ARBA00023015"/>
    </source>
</evidence>
<dbReference type="PROSITE" id="PS00622">
    <property type="entry name" value="HTH_LUXR_1"/>
    <property type="match status" value="1"/>
</dbReference>
<dbReference type="Proteomes" id="UP001203069">
    <property type="component" value="Unassembled WGS sequence"/>
</dbReference>
<organism evidence="5 6">
    <name type="scientific">Brenneria tiliae</name>
    <dbReference type="NCBI Taxonomy" id="2914984"/>
    <lineage>
        <taxon>Bacteria</taxon>
        <taxon>Pseudomonadati</taxon>
        <taxon>Pseudomonadota</taxon>
        <taxon>Gammaproteobacteria</taxon>
        <taxon>Enterobacterales</taxon>
        <taxon>Pectobacteriaceae</taxon>
        <taxon>Brenneria</taxon>
    </lineage>
</organism>
<keyword evidence="2" id="KW-0238">DNA-binding</keyword>
<dbReference type="PANTHER" id="PTHR44688">
    <property type="entry name" value="DNA-BINDING TRANSCRIPTIONAL ACTIVATOR DEVR_DOSR"/>
    <property type="match status" value="1"/>
</dbReference>
<dbReference type="CDD" id="cd06170">
    <property type="entry name" value="LuxR_C_like"/>
    <property type="match status" value="1"/>
</dbReference>
<proteinExistence type="predicted"/>
<feature type="domain" description="HTH luxR-type" evidence="4">
    <location>
        <begin position="167"/>
        <end position="232"/>
    </location>
</feature>
<comment type="caution">
    <text evidence="5">The sequence shown here is derived from an EMBL/GenBank/DDBJ whole genome shotgun (WGS) entry which is preliminary data.</text>
</comment>
<name>A0ABT0MWF1_9GAMM</name>
<dbReference type="SMART" id="SM00421">
    <property type="entry name" value="HTH_LUXR"/>
    <property type="match status" value="1"/>
</dbReference>
<dbReference type="EMBL" id="JAKPBZ010000113">
    <property type="protein sequence ID" value="MCL2893927.1"/>
    <property type="molecule type" value="Genomic_DNA"/>
</dbReference>
<dbReference type="SUPFAM" id="SSF46894">
    <property type="entry name" value="C-terminal effector domain of the bipartite response regulators"/>
    <property type="match status" value="1"/>
</dbReference>
<keyword evidence="3" id="KW-0804">Transcription</keyword>
<dbReference type="InterPro" id="IPR000792">
    <property type="entry name" value="Tscrpt_reg_LuxR_C"/>
</dbReference>
<evidence type="ECO:0000313" key="6">
    <source>
        <dbReference type="Proteomes" id="UP001203069"/>
    </source>
</evidence>
<keyword evidence="1" id="KW-0805">Transcription regulation</keyword>
<gene>
    <name evidence="5" type="ORF">MFP26_14655</name>
</gene>
<dbReference type="InterPro" id="IPR016032">
    <property type="entry name" value="Sig_transdc_resp-reg_C-effctor"/>
</dbReference>
<dbReference type="Pfam" id="PF00196">
    <property type="entry name" value="GerE"/>
    <property type="match status" value="1"/>
</dbReference>
<dbReference type="InterPro" id="IPR036388">
    <property type="entry name" value="WH-like_DNA-bd_sf"/>
</dbReference>
<accession>A0ABT0MWF1</accession>
<evidence type="ECO:0000256" key="2">
    <source>
        <dbReference type="ARBA" id="ARBA00023125"/>
    </source>
</evidence>
<sequence>MLPLFFQQIHEEINNTKTIGKFKTSVSKMIKEYNHQYYSIYQEEPYPLTKCKSYYLHNFDDKLNLNEEFHKGALLAFNNTSEKIPFRLLSWHENVKIHFPEIWSEFEKNESYSGYSIIHQTSNSERVLFSIFKKRESKNEKDEIENISNILFTGELIAKKFSQLIFNGMYIPSLTLREIEIMRWASEGKTSSDIGKILVLSTSTINFHIANILEKLAVPNKVAAIAKAICYKLI</sequence>
<keyword evidence="6" id="KW-1185">Reference proteome</keyword>
<dbReference type="PROSITE" id="PS50043">
    <property type="entry name" value="HTH_LUXR_2"/>
    <property type="match status" value="1"/>
</dbReference>